<evidence type="ECO:0000256" key="1">
    <source>
        <dbReference type="ARBA" id="ARBA00001966"/>
    </source>
</evidence>
<dbReference type="InterPro" id="IPR007197">
    <property type="entry name" value="rSAM"/>
</dbReference>
<protein>
    <submittedName>
        <fullName evidence="7">Anaerobic ribonucleoside-triphosphate reductase activating protein</fullName>
    </submittedName>
</protein>
<sequence>MPRVSRVSCPITALGPGRRMVVWFQGCPLACTGCLARDTWSPSGGSDLALPTLERMWREALEHGMDGLTVSGGEPLAQPDELAELLEMAAAVRDELGREADLLVYTGYEPDEVDMAPLRRADAVITGRYDAARPTRLIWRGSANQVLTPRTELGHARYDRHLDHEPERPPMQFSVDGANVWFAGVPARGAMARLERALRARGVTFEGVTWRP</sequence>
<evidence type="ECO:0000256" key="3">
    <source>
        <dbReference type="ARBA" id="ARBA00022691"/>
    </source>
</evidence>
<dbReference type="GO" id="GO:0046872">
    <property type="term" value="F:metal ion binding"/>
    <property type="evidence" value="ECO:0007669"/>
    <property type="project" value="UniProtKB-KW"/>
</dbReference>
<keyword evidence="2" id="KW-0004">4Fe-4S</keyword>
<dbReference type="PANTHER" id="PTHR30352:SF2">
    <property type="entry name" value="ANAEROBIC RIBONUCLEOSIDE-TRIPHOSPHATE REDUCTASE-ACTIVATING PROTEIN"/>
    <property type="match status" value="1"/>
</dbReference>
<dbReference type="RefSeq" id="WP_089329800.1">
    <property type="nucleotide sequence ID" value="NZ_FZOR01000041.1"/>
</dbReference>
<dbReference type="OrthoDB" id="9782387at2"/>
<keyword evidence="8" id="KW-1185">Reference proteome</keyword>
<comment type="cofactor">
    <cofactor evidence="1">
        <name>[4Fe-4S] cluster</name>
        <dbReference type="ChEBI" id="CHEBI:49883"/>
    </cofactor>
</comment>
<dbReference type="Proteomes" id="UP000198318">
    <property type="component" value="Unassembled WGS sequence"/>
</dbReference>
<gene>
    <name evidence="7" type="ORF">SAMN05443665_104135</name>
</gene>
<dbReference type="GO" id="GO:0004748">
    <property type="term" value="F:ribonucleoside-diphosphate reductase activity, thioredoxin disulfide as acceptor"/>
    <property type="evidence" value="ECO:0007669"/>
    <property type="project" value="TreeGrafter"/>
</dbReference>
<evidence type="ECO:0000313" key="7">
    <source>
        <dbReference type="EMBL" id="SNT54091.1"/>
    </source>
</evidence>
<dbReference type="InterPro" id="IPR013785">
    <property type="entry name" value="Aldolase_TIM"/>
</dbReference>
<evidence type="ECO:0000256" key="5">
    <source>
        <dbReference type="ARBA" id="ARBA00023004"/>
    </source>
</evidence>
<evidence type="ECO:0000256" key="6">
    <source>
        <dbReference type="ARBA" id="ARBA00023014"/>
    </source>
</evidence>
<dbReference type="InterPro" id="IPR034457">
    <property type="entry name" value="Organic_radical-activating"/>
</dbReference>
<dbReference type="SUPFAM" id="SSF102114">
    <property type="entry name" value="Radical SAM enzymes"/>
    <property type="match status" value="1"/>
</dbReference>
<accession>A0A239NGT2</accession>
<evidence type="ECO:0000256" key="4">
    <source>
        <dbReference type="ARBA" id="ARBA00022723"/>
    </source>
</evidence>
<dbReference type="Gene3D" id="3.20.20.70">
    <property type="entry name" value="Aldolase class I"/>
    <property type="match status" value="1"/>
</dbReference>
<dbReference type="GO" id="GO:0051539">
    <property type="term" value="F:4 iron, 4 sulfur cluster binding"/>
    <property type="evidence" value="ECO:0007669"/>
    <property type="project" value="UniProtKB-KW"/>
</dbReference>
<organism evidence="7 8">
    <name type="scientific">Actinomadura meyerae</name>
    <dbReference type="NCBI Taxonomy" id="240840"/>
    <lineage>
        <taxon>Bacteria</taxon>
        <taxon>Bacillati</taxon>
        <taxon>Actinomycetota</taxon>
        <taxon>Actinomycetes</taxon>
        <taxon>Streptosporangiales</taxon>
        <taxon>Thermomonosporaceae</taxon>
        <taxon>Actinomadura</taxon>
    </lineage>
</organism>
<dbReference type="Pfam" id="PF13353">
    <property type="entry name" value="Fer4_12"/>
    <property type="match status" value="1"/>
</dbReference>
<dbReference type="EMBL" id="FZOR01000041">
    <property type="protein sequence ID" value="SNT54091.1"/>
    <property type="molecule type" value="Genomic_DNA"/>
</dbReference>
<dbReference type="PANTHER" id="PTHR30352">
    <property type="entry name" value="PYRUVATE FORMATE-LYASE-ACTIVATING ENZYME"/>
    <property type="match status" value="1"/>
</dbReference>
<evidence type="ECO:0000256" key="2">
    <source>
        <dbReference type="ARBA" id="ARBA00022485"/>
    </source>
</evidence>
<evidence type="ECO:0000313" key="8">
    <source>
        <dbReference type="Proteomes" id="UP000198318"/>
    </source>
</evidence>
<name>A0A239NGT2_9ACTN</name>
<dbReference type="SFLD" id="SFLDS00029">
    <property type="entry name" value="Radical_SAM"/>
    <property type="match status" value="1"/>
</dbReference>
<dbReference type="AlphaFoldDB" id="A0A239NGT2"/>
<keyword evidence="5" id="KW-0408">Iron</keyword>
<reference evidence="7 8" key="1">
    <citation type="submission" date="2017-06" db="EMBL/GenBank/DDBJ databases">
        <authorList>
            <person name="Kim H.J."/>
            <person name="Triplett B.A."/>
        </authorList>
    </citation>
    <scope>NUCLEOTIDE SEQUENCE [LARGE SCALE GENOMIC DNA]</scope>
    <source>
        <strain evidence="7 8">DSM 44715</strain>
    </source>
</reference>
<keyword evidence="3" id="KW-0949">S-adenosyl-L-methionine</keyword>
<keyword evidence="4" id="KW-0479">Metal-binding</keyword>
<keyword evidence="6" id="KW-0411">Iron-sulfur</keyword>
<dbReference type="InterPro" id="IPR058240">
    <property type="entry name" value="rSAM_sf"/>
</dbReference>
<proteinExistence type="predicted"/>